<feature type="non-terminal residue" evidence="1">
    <location>
        <position position="832"/>
    </location>
</feature>
<comment type="caution">
    <text evidence="1">The sequence shown here is derived from an EMBL/GenBank/DDBJ whole genome shotgun (WGS) entry which is preliminary data.</text>
</comment>
<name>A0ACB9YV60_9PEZI</name>
<evidence type="ECO:0000313" key="2">
    <source>
        <dbReference type="Proteomes" id="UP001497700"/>
    </source>
</evidence>
<keyword evidence="2" id="KW-1185">Reference proteome</keyword>
<organism evidence="1 2">
    <name type="scientific">Hypoxylon rubiginosum</name>
    <dbReference type="NCBI Taxonomy" id="110542"/>
    <lineage>
        <taxon>Eukaryota</taxon>
        <taxon>Fungi</taxon>
        <taxon>Dikarya</taxon>
        <taxon>Ascomycota</taxon>
        <taxon>Pezizomycotina</taxon>
        <taxon>Sordariomycetes</taxon>
        <taxon>Xylariomycetidae</taxon>
        <taxon>Xylariales</taxon>
        <taxon>Hypoxylaceae</taxon>
        <taxon>Hypoxylon</taxon>
    </lineage>
</organism>
<reference evidence="1 2" key="1">
    <citation type="journal article" date="2022" name="New Phytol.">
        <title>Ecological generalism drives hyperdiversity of secondary metabolite gene clusters in xylarialean endophytes.</title>
        <authorList>
            <person name="Franco M.E.E."/>
            <person name="Wisecaver J.H."/>
            <person name="Arnold A.E."/>
            <person name="Ju Y.M."/>
            <person name="Slot J.C."/>
            <person name="Ahrendt S."/>
            <person name="Moore L.P."/>
            <person name="Eastman K.E."/>
            <person name="Scott K."/>
            <person name="Konkel Z."/>
            <person name="Mondo S.J."/>
            <person name="Kuo A."/>
            <person name="Hayes R.D."/>
            <person name="Haridas S."/>
            <person name="Andreopoulos B."/>
            <person name="Riley R."/>
            <person name="LaButti K."/>
            <person name="Pangilinan J."/>
            <person name="Lipzen A."/>
            <person name="Amirebrahimi M."/>
            <person name="Yan J."/>
            <person name="Adam C."/>
            <person name="Keymanesh K."/>
            <person name="Ng V."/>
            <person name="Louie K."/>
            <person name="Northen T."/>
            <person name="Drula E."/>
            <person name="Henrissat B."/>
            <person name="Hsieh H.M."/>
            <person name="Youens-Clark K."/>
            <person name="Lutzoni F."/>
            <person name="Miadlikowska J."/>
            <person name="Eastwood D.C."/>
            <person name="Hamelin R.C."/>
            <person name="Grigoriev I.V."/>
            <person name="U'Ren J.M."/>
        </authorList>
    </citation>
    <scope>NUCLEOTIDE SEQUENCE [LARGE SCALE GENOMIC DNA]</scope>
    <source>
        <strain evidence="1 2">CBS 119005</strain>
    </source>
</reference>
<protein>
    <submittedName>
        <fullName evidence="1">Uncharacterized protein</fullName>
    </submittedName>
</protein>
<accession>A0ACB9YV60</accession>
<proteinExistence type="predicted"/>
<dbReference type="Proteomes" id="UP001497700">
    <property type="component" value="Unassembled WGS sequence"/>
</dbReference>
<gene>
    <name evidence="1" type="ORF">F4820DRAFT_429953</name>
</gene>
<dbReference type="EMBL" id="MU393522">
    <property type="protein sequence ID" value="KAI4862595.1"/>
    <property type="molecule type" value="Genomic_DNA"/>
</dbReference>
<evidence type="ECO:0000313" key="1">
    <source>
        <dbReference type="EMBL" id="KAI4862595.1"/>
    </source>
</evidence>
<sequence length="832" mass="93334">MLPLNLVSTYQGYKHDTDSIAAWLASTAKSCGYASDLVTAGPANKTTSARLKGKARAAAKKKNASAAKPAAKSAVIPKYTIKIKDFVPLAEFIASQRDVSIPTSLITTLRRVIAIRGGFGDKLAENGAVRDELNDQKHGYFVRILRKVRDVLQPRTKPSKTTSASKDTGDRADSAATDEFVNQFAALKMYEPSEDFMDAPDIERPKPSEGTNVTYEAESLTSLEDVLIATTMLINDLNVIRSRVEWIWSNWRDGFFDLAAAAIATNTAIDLARNLMDDVVPLIKDCGGLQDILCKVFLLQAINKGYEPPETSCLDTLLYEAFDVAEGTYVLTLSTLESLAQVVEAQNLPIYKEGAFGNYDPRSNRESKSGHQKHEEDRVLIMKFFTELMAVERGVPGYPVADEFLRGVKELAETREVSFYLVFTAQIFIDIHHTLRVGASRAFDVLEKNLSFLETEIDEHLQYHKDMKIDNWPARNNWMISQIKSKIRWVLNDPVHGVKLKACQEMGQSVPVSLERNRILKMSPVLSGLMLYHFRAEIWDVGIALANAWGSITYSLHLYNALQAEKLKPGQWPDMDVVRTLLGDSNFFVGDAPRTPVDYFKKFCLQMGTTVAAFGKKRRANTTLSSRSGPRGIKDGAPVSSMFMDRYLRNTGQVDWKAEDVAKVIELSLWETEGSEEEHTLILGQVEDPEKLRQRKKNRNKFSPETAKLHPEQLIRGLMLALQGEALELAFPYTAMHRECWSLLRAVRKHCDPLLRQTFTPAYMERESELCFVVGYIFMAITERPDSKLLPEAGVAVREYVRTEGSGMLGLLNELGMPVEFKTQQEAEELGL</sequence>